<gene>
    <name evidence="1" type="ORF">Psuf_043130</name>
</gene>
<dbReference type="EMBL" id="AP022871">
    <property type="protein sequence ID" value="BCB87000.1"/>
    <property type="molecule type" value="Genomic_DNA"/>
</dbReference>
<name>A0A6F8YLM3_9ACTN</name>
<proteinExistence type="predicted"/>
<accession>A0A6F8YLM3</accession>
<reference evidence="1 2" key="2">
    <citation type="submission" date="2020-03" db="EMBL/GenBank/DDBJ databases">
        <authorList>
            <person name="Ichikawa N."/>
            <person name="Kimura A."/>
            <person name="Kitahashi Y."/>
            <person name="Uohara A."/>
        </authorList>
    </citation>
    <scope>NUCLEOTIDE SEQUENCE [LARGE SCALE GENOMIC DNA]</scope>
    <source>
        <strain evidence="1 2">NBRC 105367</strain>
    </source>
</reference>
<dbReference type="KEGG" id="psuu:Psuf_043130"/>
<sequence>MLFVFDGGELDEDAQARIAFVDGELDEWRFVAADQLDRYTIPRLVRRLHTAMAARGQGRAVYSEHGVEPAG</sequence>
<organism evidence="1 2">
    <name type="scientific">Phytohabitans suffuscus</name>
    <dbReference type="NCBI Taxonomy" id="624315"/>
    <lineage>
        <taxon>Bacteria</taxon>
        <taxon>Bacillati</taxon>
        <taxon>Actinomycetota</taxon>
        <taxon>Actinomycetes</taxon>
        <taxon>Micromonosporales</taxon>
        <taxon>Micromonosporaceae</taxon>
    </lineage>
</organism>
<evidence type="ECO:0000313" key="1">
    <source>
        <dbReference type="EMBL" id="BCB87000.1"/>
    </source>
</evidence>
<dbReference type="AlphaFoldDB" id="A0A6F8YLM3"/>
<evidence type="ECO:0008006" key="3">
    <source>
        <dbReference type="Google" id="ProtNLM"/>
    </source>
</evidence>
<evidence type="ECO:0000313" key="2">
    <source>
        <dbReference type="Proteomes" id="UP000503011"/>
    </source>
</evidence>
<dbReference type="RefSeq" id="WP_232076015.1">
    <property type="nucleotide sequence ID" value="NZ_AP022871.1"/>
</dbReference>
<keyword evidence="2" id="KW-1185">Reference proteome</keyword>
<reference evidence="1 2" key="1">
    <citation type="submission" date="2020-03" db="EMBL/GenBank/DDBJ databases">
        <title>Whole genome shotgun sequence of Phytohabitans suffuscus NBRC 105367.</title>
        <authorList>
            <person name="Komaki H."/>
            <person name="Tamura T."/>
        </authorList>
    </citation>
    <scope>NUCLEOTIDE SEQUENCE [LARGE SCALE GENOMIC DNA]</scope>
    <source>
        <strain evidence="1 2">NBRC 105367</strain>
    </source>
</reference>
<dbReference type="Proteomes" id="UP000503011">
    <property type="component" value="Chromosome"/>
</dbReference>
<protein>
    <recommendedName>
        <fullName evidence="3">Nudix hydrolase domain-containing protein</fullName>
    </recommendedName>
</protein>